<evidence type="ECO:0000256" key="2">
    <source>
        <dbReference type="ARBA" id="ARBA00008978"/>
    </source>
</evidence>
<dbReference type="Gene3D" id="3.40.50.2300">
    <property type="match status" value="2"/>
</dbReference>
<evidence type="ECO:0000256" key="1">
    <source>
        <dbReference type="ARBA" id="ARBA00004123"/>
    </source>
</evidence>
<dbReference type="Proteomes" id="UP000274922">
    <property type="component" value="Unassembled WGS sequence"/>
</dbReference>
<dbReference type="AlphaFoldDB" id="A0A4P9XDK2"/>
<dbReference type="PANTHER" id="PTHR20383">
    <property type="entry name" value="RNA POLYMERASE II SUBUNIT A C-TERMINAL DOMAIN PHOSPHATASE"/>
    <property type="match status" value="1"/>
</dbReference>
<comment type="function">
    <text evidence="9">Component of the cleavage and polyadenylation factor (CPF) complex, which plays a key role in polyadenylation-dependent pre-mRNA 3'-end formation and cooperates with cleavage factors including the CFIA complex and NAB4/CFIB. SSU72 is required for 3'-end formation of snoRNAs.</text>
</comment>
<evidence type="ECO:0000256" key="6">
    <source>
        <dbReference type="ARBA" id="ARBA00023242"/>
    </source>
</evidence>
<keyword evidence="3 9" id="KW-0507">mRNA processing</keyword>
<proteinExistence type="inferred from homology"/>
<accession>A0A4P9XDK2</accession>
<protein>
    <recommendedName>
        <fullName evidence="9">RNA polymerase II subunit A C-terminal domain phosphatase SSU72</fullName>
        <shortName evidence="9">CTD phosphatase SSU72</shortName>
        <ecNumber evidence="9">3.1.3.16</ecNumber>
    </recommendedName>
</protein>
<dbReference type="InterPro" id="IPR006811">
    <property type="entry name" value="RNA_pol_II_suA"/>
</dbReference>
<evidence type="ECO:0000256" key="7">
    <source>
        <dbReference type="ARBA" id="ARBA00047761"/>
    </source>
</evidence>
<sequence>MPQQSDTRICVICKSNQNRSMEAHHVLKNSGFTVWSFGTGSAVRLPGPSIDRPNVYPFGVPYDTIYEDLIQQDARLYTANGLLGMLDRNRKIKAAPEKFQDAPGTFDVIISCEERCFDQALEDLVGRPEPLGRPVHVVNVEIKDNHTEAAKGAEDIKRLVEAIDQATNRDEAIADIVTRFQEKTKRPLLHAVAYY</sequence>
<name>A0A4P9XDK2_9FUNG</name>
<dbReference type="EC" id="3.1.3.16" evidence="9"/>
<comment type="catalytic activity">
    <reaction evidence="7 9">
        <text>O-phospho-L-seryl-[protein] + H2O = L-seryl-[protein] + phosphate</text>
        <dbReference type="Rhea" id="RHEA:20629"/>
        <dbReference type="Rhea" id="RHEA-COMP:9863"/>
        <dbReference type="Rhea" id="RHEA-COMP:11604"/>
        <dbReference type="ChEBI" id="CHEBI:15377"/>
        <dbReference type="ChEBI" id="CHEBI:29999"/>
        <dbReference type="ChEBI" id="CHEBI:43474"/>
        <dbReference type="ChEBI" id="CHEBI:83421"/>
        <dbReference type="EC" id="3.1.3.16"/>
    </reaction>
</comment>
<reference evidence="11" key="1">
    <citation type="journal article" date="2018" name="Nat. Microbiol.">
        <title>Leveraging single-cell genomics to expand the fungal tree of life.</title>
        <authorList>
            <person name="Ahrendt S.R."/>
            <person name="Quandt C.A."/>
            <person name="Ciobanu D."/>
            <person name="Clum A."/>
            <person name="Salamov A."/>
            <person name="Andreopoulos B."/>
            <person name="Cheng J.F."/>
            <person name="Woyke T."/>
            <person name="Pelin A."/>
            <person name="Henrissat B."/>
            <person name="Reynolds N.K."/>
            <person name="Benny G.L."/>
            <person name="Smith M.E."/>
            <person name="James T.Y."/>
            <person name="Grigoriev I.V."/>
        </authorList>
    </citation>
    <scope>NUCLEOTIDE SEQUENCE [LARGE SCALE GENOMIC DNA]</scope>
    <source>
        <strain evidence="11">ATCC 52028</strain>
    </source>
</reference>
<evidence type="ECO:0000313" key="11">
    <source>
        <dbReference type="Proteomes" id="UP000274922"/>
    </source>
</evidence>
<evidence type="ECO:0000256" key="5">
    <source>
        <dbReference type="ARBA" id="ARBA00022912"/>
    </source>
</evidence>
<comment type="function">
    <text evidence="9">Processively dephosphorylates Ser-5 of the heptad repeats YSPTSPS in the C-terminal domain of the largest RNA polymerase II subunit (RPB1).</text>
</comment>
<keyword evidence="11" id="KW-1185">Reference proteome</keyword>
<comment type="similarity">
    <text evidence="2 9">Belongs to the SSU72 phosphatase family.</text>
</comment>
<keyword evidence="5 9" id="KW-0904">Protein phosphatase</keyword>
<comment type="catalytic activity">
    <reaction evidence="8 9">
        <text>O-phospho-L-threonyl-[protein] + H2O = L-threonyl-[protein] + phosphate</text>
        <dbReference type="Rhea" id="RHEA:47004"/>
        <dbReference type="Rhea" id="RHEA-COMP:11060"/>
        <dbReference type="Rhea" id="RHEA-COMP:11605"/>
        <dbReference type="ChEBI" id="CHEBI:15377"/>
        <dbReference type="ChEBI" id="CHEBI:30013"/>
        <dbReference type="ChEBI" id="CHEBI:43474"/>
        <dbReference type="ChEBI" id="CHEBI:61977"/>
        <dbReference type="EC" id="3.1.3.16"/>
    </reaction>
</comment>
<evidence type="ECO:0000256" key="8">
    <source>
        <dbReference type="ARBA" id="ARBA00048336"/>
    </source>
</evidence>
<evidence type="ECO:0000256" key="9">
    <source>
        <dbReference type="RuleBase" id="RU369031"/>
    </source>
</evidence>
<comment type="subunit">
    <text evidence="9">Component of the cleavage and polyadenylation factor (CPF) complex.</text>
</comment>
<evidence type="ECO:0000256" key="3">
    <source>
        <dbReference type="ARBA" id="ARBA00022664"/>
    </source>
</evidence>
<gene>
    <name evidence="10" type="ORF">CXG81DRAFT_17179</name>
</gene>
<evidence type="ECO:0000256" key="4">
    <source>
        <dbReference type="ARBA" id="ARBA00022801"/>
    </source>
</evidence>
<keyword evidence="4 9" id="KW-0378">Hydrolase</keyword>
<dbReference type="EMBL" id="ML014126">
    <property type="protein sequence ID" value="RKP03221.1"/>
    <property type="molecule type" value="Genomic_DNA"/>
</dbReference>
<dbReference type="STRING" id="1555241.A0A4P9XDK2"/>
<dbReference type="Pfam" id="PF04722">
    <property type="entry name" value="Ssu72"/>
    <property type="match status" value="1"/>
</dbReference>
<organism evidence="10 11">
    <name type="scientific">Caulochytrium protostelioides</name>
    <dbReference type="NCBI Taxonomy" id="1555241"/>
    <lineage>
        <taxon>Eukaryota</taxon>
        <taxon>Fungi</taxon>
        <taxon>Fungi incertae sedis</taxon>
        <taxon>Chytridiomycota</taxon>
        <taxon>Chytridiomycota incertae sedis</taxon>
        <taxon>Chytridiomycetes</taxon>
        <taxon>Caulochytriales</taxon>
        <taxon>Caulochytriaceae</taxon>
        <taxon>Caulochytrium</taxon>
    </lineage>
</organism>
<dbReference type="GO" id="GO:0005847">
    <property type="term" value="C:mRNA cleavage and polyadenylation specificity factor complex"/>
    <property type="evidence" value="ECO:0007669"/>
    <property type="project" value="UniProtKB-ARBA"/>
</dbReference>
<comment type="subcellular location">
    <subcellularLocation>
        <location evidence="1 9">Nucleus</location>
    </subcellularLocation>
</comment>
<dbReference type="OrthoDB" id="57957at2759"/>
<dbReference type="GO" id="GO:0031124">
    <property type="term" value="P:mRNA 3'-end processing"/>
    <property type="evidence" value="ECO:0007669"/>
    <property type="project" value="UniProtKB-ARBA"/>
</dbReference>
<evidence type="ECO:0000313" key="10">
    <source>
        <dbReference type="EMBL" id="RKP03221.1"/>
    </source>
</evidence>
<dbReference type="GO" id="GO:0008420">
    <property type="term" value="F:RNA polymerase II CTD heptapeptide repeat phosphatase activity"/>
    <property type="evidence" value="ECO:0007669"/>
    <property type="project" value="UniProtKB-ARBA"/>
</dbReference>
<dbReference type="FunFam" id="3.40.50.2300:FF:000039">
    <property type="entry name" value="RNA polymerase II subunit A C-terminal domain phosphatase"/>
    <property type="match status" value="1"/>
</dbReference>
<keyword evidence="6 9" id="KW-0539">Nucleus</keyword>